<dbReference type="Proteomes" id="UP000291562">
    <property type="component" value="Chromosome"/>
</dbReference>
<name>A0A411HQ62_9GAMM</name>
<organism evidence="3 4">
    <name type="scientific">Pseudolysobacter antarcticus</name>
    <dbReference type="NCBI Taxonomy" id="2511995"/>
    <lineage>
        <taxon>Bacteria</taxon>
        <taxon>Pseudomonadati</taxon>
        <taxon>Pseudomonadota</taxon>
        <taxon>Gammaproteobacteria</taxon>
        <taxon>Lysobacterales</taxon>
        <taxon>Rhodanobacteraceae</taxon>
        <taxon>Pseudolysobacter</taxon>
    </lineage>
</organism>
<reference evidence="3 4" key="1">
    <citation type="submission" date="2019-01" db="EMBL/GenBank/DDBJ databases">
        <title>Pseudolysobacter antarctica gen. nov., sp. nov., isolated from Fildes Peninsula, Antarctica.</title>
        <authorList>
            <person name="Wei Z."/>
            <person name="Peng F."/>
        </authorList>
    </citation>
    <scope>NUCLEOTIDE SEQUENCE [LARGE SCALE GENOMIC DNA]</scope>
    <source>
        <strain evidence="3 4">AQ6-296</strain>
    </source>
</reference>
<keyword evidence="4" id="KW-1185">Reference proteome</keyword>
<proteinExistence type="predicted"/>
<feature type="signal peptide" evidence="2">
    <location>
        <begin position="1"/>
        <end position="18"/>
    </location>
</feature>
<dbReference type="EMBL" id="CP035704">
    <property type="protein sequence ID" value="QBB72628.1"/>
    <property type="molecule type" value="Genomic_DNA"/>
</dbReference>
<gene>
    <name evidence="3" type="ORF">ELE36_08690</name>
</gene>
<evidence type="ECO:0000313" key="4">
    <source>
        <dbReference type="Proteomes" id="UP000291562"/>
    </source>
</evidence>
<dbReference type="SUPFAM" id="SSF51182">
    <property type="entry name" value="RmlC-like cupins"/>
    <property type="match status" value="1"/>
</dbReference>
<feature type="region of interest" description="Disordered" evidence="1">
    <location>
        <begin position="23"/>
        <end position="42"/>
    </location>
</feature>
<dbReference type="OrthoDB" id="1433532at2"/>
<accession>A0A411HQ62</accession>
<dbReference type="InterPro" id="IPR014710">
    <property type="entry name" value="RmlC-like_jellyroll"/>
</dbReference>
<dbReference type="Gene3D" id="2.60.120.10">
    <property type="entry name" value="Jelly Rolls"/>
    <property type="match status" value="1"/>
</dbReference>
<dbReference type="AlphaFoldDB" id="A0A411HQ62"/>
<evidence type="ECO:0008006" key="5">
    <source>
        <dbReference type="Google" id="ProtNLM"/>
    </source>
</evidence>
<evidence type="ECO:0000313" key="3">
    <source>
        <dbReference type="EMBL" id="QBB72628.1"/>
    </source>
</evidence>
<dbReference type="CDD" id="cd06989">
    <property type="entry name" value="cupin_DRT102"/>
    <property type="match status" value="1"/>
</dbReference>
<sequence length="160" mass="16961">MKIVAAAFCILFLPSVGATQDQSAQQRLTPTDIDTRTHTGAGAGSSGVIGIQTVVLKGDPSKAGLYTILLRVPARTTIQAHEHPDDRVATVISGTWNFGYGARFDDSVLKALPPGSFYTEPPNQPHFARTGETAVEVQITGFGPTATHYENSADDPASKH</sequence>
<dbReference type="InterPro" id="IPR011051">
    <property type="entry name" value="RmlC_Cupin_sf"/>
</dbReference>
<keyword evidence="2" id="KW-0732">Signal</keyword>
<evidence type="ECO:0000256" key="1">
    <source>
        <dbReference type="SAM" id="MobiDB-lite"/>
    </source>
</evidence>
<dbReference type="KEGG" id="xbc:ELE36_08690"/>
<evidence type="ECO:0000256" key="2">
    <source>
        <dbReference type="SAM" id="SignalP"/>
    </source>
</evidence>
<feature type="chain" id="PRO_5019342793" description="Cupin domain-containing protein" evidence="2">
    <location>
        <begin position="19"/>
        <end position="160"/>
    </location>
</feature>
<protein>
    <recommendedName>
        <fullName evidence="5">Cupin domain-containing protein</fullName>
    </recommendedName>
</protein>